<dbReference type="InterPro" id="IPR000212">
    <property type="entry name" value="DNA_helicase_UvrD/REP"/>
</dbReference>
<feature type="domain" description="UvrD-like helicase C-terminal" evidence="14">
    <location>
        <begin position="264"/>
        <end position="509"/>
    </location>
</feature>
<evidence type="ECO:0000259" key="14">
    <source>
        <dbReference type="PROSITE" id="PS51217"/>
    </source>
</evidence>
<evidence type="ECO:0000256" key="7">
    <source>
        <dbReference type="ARBA" id="ARBA00023235"/>
    </source>
</evidence>
<dbReference type="EC" id="5.6.2.4" evidence="9"/>
<evidence type="ECO:0000256" key="2">
    <source>
        <dbReference type="ARBA" id="ARBA00022741"/>
    </source>
</evidence>
<evidence type="ECO:0000256" key="11">
    <source>
        <dbReference type="ARBA" id="ARBA00048988"/>
    </source>
</evidence>
<evidence type="ECO:0000256" key="10">
    <source>
        <dbReference type="ARBA" id="ARBA00034923"/>
    </source>
</evidence>
<reference evidence="15 16" key="1">
    <citation type="submission" date="2023-09" db="EMBL/GenBank/DDBJ databases">
        <authorList>
            <person name="Rey-Velasco X."/>
        </authorList>
    </citation>
    <scope>NUCLEOTIDE SEQUENCE [LARGE SCALE GENOMIC DNA]</scope>
    <source>
        <strain evidence="15 16">P385</strain>
    </source>
</reference>
<keyword evidence="3 12" id="KW-0378">Hydrolase</keyword>
<name>A0ABU3BC38_9GAMM</name>
<feature type="binding site" evidence="12">
    <location>
        <begin position="28"/>
        <end position="35"/>
    </location>
    <ligand>
        <name>ATP</name>
        <dbReference type="ChEBI" id="CHEBI:30616"/>
    </ligand>
</feature>
<comment type="similarity">
    <text evidence="1">Belongs to the helicase family. UvrD subfamily.</text>
</comment>
<evidence type="ECO:0000256" key="6">
    <source>
        <dbReference type="ARBA" id="ARBA00023125"/>
    </source>
</evidence>
<dbReference type="InterPro" id="IPR014017">
    <property type="entry name" value="DNA_helicase_UvrD-like_C"/>
</dbReference>
<keyword evidence="6" id="KW-0238">DNA-binding</keyword>
<dbReference type="PROSITE" id="PS51198">
    <property type="entry name" value="UVRD_HELICASE_ATP_BIND"/>
    <property type="match status" value="1"/>
</dbReference>
<dbReference type="CDD" id="cd17932">
    <property type="entry name" value="DEXQc_UvrD"/>
    <property type="match status" value="1"/>
</dbReference>
<feature type="domain" description="UvrD-like helicase ATP-binding" evidence="13">
    <location>
        <begin position="7"/>
        <end position="263"/>
    </location>
</feature>
<evidence type="ECO:0000313" key="15">
    <source>
        <dbReference type="EMBL" id="MDT0618541.1"/>
    </source>
</evidence>
<keyword evidence="5 12" id="KW-0067">ATP-binding</keyword>
<evidence type="ECO:0000256" key="3">
    <source>
        <dbReference type="ARBA" id="ARBA00022801"/>
    </source>
</evidence>
<keyword evidence="16" id="KW-1185">Reference proteome</keyword>
<dbReference type="GO" id="GO:0004386">
    <property type="term" value="F:helicase activity"/>
    <property type="evidence" value="ECO:0007669"/>
    <property type="project" value="UniProtKB-KW"/>
</dbReference>
<dbReference type="PANTHER" id="PTHR11070">
    <property type="entry name" value="UVRD / RECB / PCRA DNA HELICASE FAMILY MEMBER"/>
    <property type="match status" value="1"/>
</dbReference>
<dbReference type="InterPro" id="IPR013986">
    <property type="entry name" value="DExx_box_DNA_helicase_dom_sf"/>
</dbReference>
<dbReference type="Pfam" id="PF00580">
    <property type="entry name" value="UvrD-helicase"/>
    <property type="match status" value="1"/>
</dbReference>
<organism evidence="15 16">
    <name type="scientific">Spectribacter acetivorans</name>
    <dbReference type="NCBI Taxonomy" id="3075603"/>
    <lineage>
        <taxon>Bacteria</taxon>
        <taxon>Pseudomonadati</taxon>
        <taxon>Pseudomonadota</taxon>
        <taxon>Gammaproteobacteria</taxon>
        <taxon>Salinisphaerales</taxon>
        <taxon>Salinisphaeraceae</taxon>
        <taxon>Spectribacter</taxon>
    </lineage>
</organism>
<dbReference type="Gene3D" id="3.40.50.300">
    <property type="entry name" value="P-loop containing nucleotide triphosphate hydrolases"/>
    <property type="match status" value="2"/>
</dbReference>
<gene>
    <name evidence="15" type="ORF">RM531_08625</name>
</gene>
<evidence type="ECO:0000256" key="9">
    <source>
        <dbReference type="ARBA" id="ARBA00034808"/>
    </source>
</evidence>
<keyword evidence="2 12" id="KW-0547">Nucleotide-binding</keyword>
<dbReference type="Gene3D" id="1.10.486.10">
    <property type="entry name" value="PCRA, domain 4"/>
    <property type="match status" value="1"/>
</dbReference>
<comment type="catalytic activity">
    <reaction evidence="11">
        <text>ATP + H2O = ADP + phosphate + H(+)</text>
        <dbReference type="Rhea" id="RHEA:13065"/>
        <dbReference type="ChEBI" id="CHEBI:15377"/>
        <dbReference type="ChEBI" id="CHEBI:15378"/>
        <dbReference type="ChEBI" id="CHEBI:30616"/>
        <dbReference type="ChEBI" id="CHEBI:43474"/>
        <dbReference type="ChEBI" id="CHEBI:456216"/>
        <dbReference type="EC" id="5.6.2.4"/>
    </reaction>
</comment>
<dbReference type="EMBL" id="JAVRHY010000006">
    <property type="protein sequence ID" value="MDT0618541.1"/>
    <property type="molecule type" value="Genomic_DNA"/>
</dbReference>
<dbReference type="Gene3D" id="1.10.10.160">
    <property type="match status" value="1"/>
</dbReference>
<sequence>MSPHHLLAGLNPDQEAAVLAASHCVVVACPGSGKTRVLQTRAAYLLGSDPEARVVAVTFTKDAARELRQRTLDSLSDDAADRVAVATFHSLAKHQLEKAGMRLRLIDPAAQSALIERARDMAAPEMDNQNAAETIEKLKSTLQPNPLNDREAGLYEMYTKLLNKHGMIDFADLLLFAVRGLQDGSVPPLPCTHILVDEFQDADDVQHLWISAHIKAGAIATVVGDDDQSLYSWRRARGYEGMSTFRDNNHARLITLSINYRCRAEILDHAGHLIRQNPERIDKDMQAGAGPGAIIERYRFEDAKVEAAAVSETLAADPEGWAVIARTNSVIDHIQRELQSDQIDHRRIGGSDLWSAPPNRAYLALLDSVVTGRPLGAEQALQWANIGAHTIDRLHESGLLAARRRRPPQPGEINDEKVETLVAALPRWRSQHANGRHGSVATSVSEWVLGQISGASKRAQRQRELFQMTAQSFIDMGGSLSQRMDYLSRRKKKMDASVPTLLTMHSSKGLEFDKVWIVRAEEGVVPHKNNHEMDEERRLFFVAMTRAKARLVVSSAAPGEVSRFIDESRLHLINTESERFIA</sequence>
<proteinExistence type="inferred from homology"/>
<dbReference type="InterPro" id="IPR014016">
    <property type="entry name" value="UvrD-like_ATP-bd"/>
</dbReference>
<evidence type="ECO:0000256" key="12">
    <source>
        <dbReference type="PROSITE-ProRule" id="PRU00560"/>
    </source>
</evidence>
<evidence type="ECO:0000313" key="16">
    <source>
        <dbReference type="Proteomes" id="UP001259982"/>
    </source>
</evidence>
<accession>A0ABU3BC38</accession>
<dbReference type="GO" id="GO:0016787">
    <property type="term" value="F:hydrolase activity"/>
    <property type="evidence" value="ECO:0007669"/>
    <property type="project" value="UniProtKB-KW"/>
</dbReference>
<dbReference type="SUPFAM" id="SSF52540">
    <property type="entry name" value="P-loop containing nucleoside triphosphate hydrolases"/>
    <property type="match status" value="1"/>
</dbReference>
<dbReference type="InterPro" id="IPR027417">
    <property type="entry name" value="P-loop_NTPase"/>
</dbReference>
<comment type="catalytic activity">
    <reaction evidence="8">
        <text>Couples ATP hydrolysis with the unwinding of duplex DNA by translocating in the 3'-5' direction.</text>
        <dbReference type="EC" id="5.6.2.4"/>
    </reaction>
</comment>
<evidence type="ECO:0000256" key="8">
    <source>
        <dbReference type="ARBA" id="ARBA00034617"/>
    </source>
</evidence>
<evidence type="ECO:0000256" key="4">
    <source>
        <dbReference type="ARBA" id="ARBA00022806"/>
    </source>
</evidence>
<dbReference type="PROSITE" id="PS51217">
    <property type="entry name" value="UVRD_HELICASE_CTER"/>
    <property type="match status" value="1"/>
</dbReference>
<keyword evidence="4 12" id="KW-0347">Helicase</keyword>
<keyword evidence="7" id="KW-0413">Isomerase</keyword>
<dbReference type="Proteomes" id="UP001259982">
    <property type="component" value="Unassembled WGS sequence"/>
</dbReference>
<dbReference type="Pfam" id="PF13361">
    <property type="entry name" value="UvrD_C"/>
    <property type="match status" value="2"/>
</dbReference>
<dbReference type="RefSeq" id="WP_311658674.1">
    <property type="nucleotide sequence ID" value="NZ_JAVRHY010000006.1"/>
</dbReference>
<evidence type="ECO:0000256" key="1">
    <source>
        <dbReference type="ARBA" id="ARBA00009922"/>
    </source>
</evidence>
<comment type="caution">
    <text evidence="15">The sequence shown here is derived from an EMBL/GenBank/DDBJ whole genome shotgun (WGS) entry which is preliminary data.</text>
</comment>
<evidence type="ECO:0000256" key="5">
    <source>
        <dbReference type="ARBA" id="ARBA00022840"/>
    </source>
</evidence>
<dbReference type="PANTHER" id="PTHR11070:SF2">
    <property type="entry name" value="ATP-DEPENDENT DNA HELICASE SRS2"/>
    <property type="match status" value="1"/>
</dbReference>
<evidence type="ECO:0000259" key="13">
    <source>
        <dbReference type="PROSITE" id="PS51198"/>
    </source>
</evidence>
<protein>
    <recommendedName>
        <fullName evidence="9">DNA 3'-5' helicase</fullName>
        <ecNumber evidence="9">5.6.2.4</ecNumber>
    </recommendedName>
    <alternativeName>
        <fullName evidence="10">DNA 3'-5' helicase II</fullName>
    </alternativeName>
</protein>